<evidence type="ECO:0000256" key="3">
    <source>
        <dbReference type="ARBA" id="ARBA00022692"/>
    </source>
</evidence>
<feature type="transmembrane region" description="Helical" evidence="6">
    <location>
        <begin position="174"/>
        <end position="192"/>
    </location>
</feature>
<feature type="transmembrane region" description="Helical" evidence="6">
    <location>
        <begin position="647"/>
        <end position="670"/>
    </location>
</feature>
<feature type="transmembrane region" description="Helical" evidence="6">
    <location>
        <begin position="543"/>
        <end position="563"/>
    </location>
</feature>
<gene>
    <name evidence="8" type="ORF">J2S77_002007</name>
</gene>
<evidence type="ECO:0000256" key="5">
    <source>
        <dbReference type="ARBA" id="ARBA00023136"/>
    </source>
</evidence>
<reference evidence="8 9" key="1">
    <citation type="submission" date="2023-07" db="EMBL/GenBank/DDBJ databases">
        <title>Genomic Encyclopedia of Type Strains, Phase IV (KMG-IV): sequencing the most valuable type-strain genomes for metagenomic binning, comparative biology and taxonomic classification.</title>
        <authorList>
            <person name="Goeker M."/>
        </authorList>
    </citation>
    <scope>NUCLEOTIDE SEQUENCE [LARGE SCALE GENOMIC DNA]</scope>
    <source>
        <strain evidence="8 9">DSM 16460</strain>
    </source>
</reference>
<feature type="transmembrane region" description="Helical" evidence="6">
    <location>
        <begin position="16"/>
        <end position="35"/>
    </location>
</feature>
<organism evidence="8 9">
    <name type="scientific">Alkalibacillus salilacus</name>
    <dbReference type="NCBI Taxonomy" id="284582"/>
    <lineage>
        <taxon>Bacteria</taxon>
        <taxon>Bacillati</taxon>
        <taxon>Bacillota</taxon>
        <taxon>Bacilli</taxon>
        <taxon>Bacillales</taxon>
        <taxon>Bacillaceae</taxon>
        <taxon>Alkalibacillus</taxon>
    </lineage>
</organism>
<keyword evidence="3 6" id="KW-0812">Transmembrane</keyword>
<dbReference type="Pfam" id="PF03176">
    <property type="entry name" value="MMPL"/>
    <property type="match status" value="2"/>
</dbReference>
<dbReference type="PANTHER" id="PTHR33406">
    <property type="entry name" value="MEMBRANE PROTEIN MJ1562-RELATED"/>
    <property type="match status" value="1"/>
</dbReference>
<dbReference type="InterPro" id="IPR000731">
    <property type="entry name" value="SSD"/>
</dbReference>
<dbReference type="SUPFAM" id="SSF82866">
    <property type="entry name" value="Multidrug efflux transporter AcrB transmembrane domain"/>
    <property type="match status" value="2"/>
</dbReference>
<dbReference type="Gene3D" id="1.20.1640.10">
    <property type="entry name" value="Multidrug efflux transporter AcrB transmembrane domain"/>
    <property type="match status" value="2"/>
</dbReference>
<sequence length="686" mass="76075">MRPIDLANKILKHKKSVVWTFIILAIASTIAQFAVSVNYNMMDYLPDEAPSMQATDTMEAEFDEPTANARVMVEDVTIPEALKYKENLETINGVSNVDWLDDLIDLKQPLEMADQDTVEQYYDKQSALFQVTIEEGKEVEATDEIYALIGEDNALDGEAADTATSQKMTGQESMYAAAILIPIIIIILVLSTNSWAEPVYFLTAIGISVLINLGSNIFIGEISFVTQSVAPILQLAVSLDYAIFLLHSFSDYRKETSSPYEAMRLAMKRSFPAIAASASTTFFGFIALTFMNFEIGADLGVNLVKGIVFSFISVMIFLPALTLMFYKWIDKTEHRPIVPSFKNIGRRVLKVRIPVLILVAILIVPAFLGQSETSFIYGIGEQPDSSRLGADQEQIEEQFGQNTPMVMLVPRGDVASEEQLVNDLENLNAVDTVQSYVNTIGPTIPSEYLDESQTEAFYSENYSRITLHTDTPTEGEEAFSLVEEVRTIGDQYYGEEAELLGESVTLYDIKDTVERDNTLVNWLTVLAVATVLIVTFRNIIFPVVLLITIQSAVWFNLSVPYFMDSELVFVGYLIVSTVQLAATVDYGILFTENYNRLRQTLPAKEAIIQTIDGKIFAIFVSAAILSSVGFILWLTSSNPIVGSVGLLLGRGALLAFLSVVFLLPALLLITDRLRLRSSKKEASHDA</sequence>
<dbReference type="RefSeq" id="WP_306976917.1">
    <property type="nucleotide sequence ID" value="NZ_JAUSTQ010000008.1"/>
</dbReference>
<dbReference type="InterPro" id="IPR004869">
    <property type="entry name" value="MMPL_dom"/>
</dbReference>
<comment type="subcellular location">
    <subcellularLocation>
        <location evidence="1">Cell membrane</location>
        <topology evidence="1">Multi-pass membrane protein</topology>
    </subcellularLocation>
</comment>
<feature type="transmembrane region" description="Helical" evidence="6">
    <location>
        <begin position="270"/>
        <end position="291"/>
    </location>
</feature>
<name>A0ABT9VGC7_9BACI</name>
<dbReference type="InterPro" id="IPR050545">
    <property type="entry name" value="Mycobact_MmpL"/>
</dbReference>
<feature type="transmembrane region" description="Helical" evidence="6">
    <location>
        <begin position="615"/>
        <end position="635"/>
    </location>
</feature>
<proteinExistence type="predicted"/>
<feature type="transmembrane region" description="Helical" evidence="6">
    <location>
        <begin position="303"/>
        <end position="329"/>
    </location>
</feature>
<evidence type="ECO:0000313" key="8">
    <source>
        <dbReference type="EMBL" id="MDQ0160006.1"/>
    </source>
</evidence>
<feature type="transmembrane region" description="Helical" evidence="6">
    <location>
        <begin position="199"/>
        <end position="219"/>
    </location>
</feature>
<comment type="caution">
    <text evidence="8">The sequence shown here is derived from an EMBL/GenBank/DDBJ whole genome shotgun (WGS) entry which is preliminary data.</text>
</comment>
<feature type="transmembrane region" description="Helical" evidence="6">
    <location>
        <begin position="349"/>
        <end position="368"/>
    </location>
</feature>
<keyword evidence="5 6" id="KW-0472">Membrane</keyword>
<feature type="transmembrane region" description="Helical" evidence="6">
    <location>
        <begin position="569"/>
        <end position="594"/>
    </location>
</feature>
<evidence type="ECO:0000256" key="1">
    <source>
        <dbReference type="ARBA" id="ARBA00004651"/>
    </source>
</evidence>
<evidence type="ECO:0000256" key="6">
    <source>
        <dbReference type="SAM" id="Phobius"/>
    </source>
</evidence>
<evidence type="ECO:0000256" key="2">
    <source>
        <dbReference type="ARBA" id="ARBA00022475"/>
    </source>
</evidence>
<dbReference type="PANTHER" id="PTHR33406:SF13">
    <property type="entry name" value="MEMBRANE PROTEIN YDFJ"/>
    <property type="match status" value="1"/>
</dbReference>
<feature type="domain" description="SSD" evidence="7">
    <location>
        <begin position="201"/>
        <end position="324"/>
    </location>
</feature>
<dbReference type="Proteomes" id="UP001224359">
    <property type="component" value="Unassembled WGS sequence"/>
</dbReference>
<evidence type="ECO:0000256" key="4">
    <source>
        <dbReference type="ARBA" id="ARBA00022989"/>
    </source>
</evidence>
<protein>
    <submittedName>
        <fullName evidence="8">RND superfamily exporter protein</fullName>
    </submittedName>
</protein>
<keyword evidence="9" id="KW-1185">Reference proteome</keyword>
<feature type="transmembrane region" description="Helical" evidence="6">
    <location>
        <begin position="519"/>
        <end position="536"/>
    </location>
</feature>
<keyword evidence="4 6" id="KW-1133">Transmembrane helix</keyword>
<accession>A0ABT9VGC7</accession>
<keyword evidence="2" id="KW-1003">Cell membrane</keyword>
<dbReference type="EMBL" id="JAUSTQ010000008">
    <property type="protein sequence ID" value="MDQ0160006.1"/>
    <property type="molecule type" value="Genomic_DNA"/>
</dbReference>
<evidence type="ECO:0000259" key="7">
    <source>
        <dbReference type="PROSITE" id="PS50156"/>
    </source>
</evidence>
<dbReference type="PROSITE" id="PS50156">
    <property type="entry name" value="SSD"/>
    <property type="match status" value="1"/>
</dbReference>
<evidence type="ECO:0000313" key="9">
    <source>
        <dbReference type="Proteomes" id="UP001224359"/>
    </source>
</evidence>
<feature type="transmembrane region" description="Helical" evidence="6">
    <location>
        <begin position="231"/>
        <end position="249"/>
    </location>
</feature>